<organism evidence="1 2">
    <name type="scientific">Phytophthora fragariae</name>
    <dbReference type="NCBI Taxonomy" id="53985"/>
    <lineage>
        <taxon>Eukaryota</taxon>
        <taxon>Sar</taxon>
        <taxon>Stramenopiles</taxon>
        <taxon>Oomycota</taxon>
        <taxon>Peronosporomycetes</taxon>
        <taxon>Peronosporales</taxon>
        <taxon>Peronosporaceae</taxon>
        <taxon>Phytophthora</taxon>
    </lineage>
</organism>
<reference evidence="1 2" key="1">
    <citation type="submission" date="2018-08" db="EMBL/GenBank/DDBJ databases">
        <title>Genomic investigation of the strawberry pathogen Phytophthora fragariae indicates pathogenicity is determined by transcriptional variation in three key races.</title>
        <authorList>
            <person name="Adams T.M."/>
            <person name="Armitage A.D."/>
            <person name="Sobczyk M.K."/>
            <person name="Bates H.J."/>
            <person name="Dunwell J.M."/>
            <person name="Nellist C.F."/>
            <person name="Harrison R.J."/>
        </authorList>
    </citation>
    <scope>NUCLEOTIDE SEQUENCE [LARGE SCALE GENOMIC DNA]</scope>
    <source>
        <strain evidence="1 2">BC-1</strain>
    </source>
</reference>
<evidence type="ECO:0000313" key="2">
    <source>
        <dbReference type="Proteomes" id="UP000440367"/>
    </source>
</evidence>
<evidence type="ECO:0000313" key="1">
    <source>
        <dbReference type="EMBL" id="KAE9167596.1"/>
    </source>
</evidence>
<comment type="caution">
    <text evidence="1">The sequence shown here is derived from an EMBL/GenBank/DDBJ whole genome shotgun (WGS) entry which is preliminary data.</text>
</comment>
<name>A0A6A3VHP3_9STRA</name>
<dbReference type="Proteomes" id="UP000440367">
    <property type="component" value="Unassembled WGS sequence"/>
</dbReference>
<accession>A0A6A3VHP3</accession>
<protein>
    <submittedName>
        <fullName evidence="1">Uncharacterized protein</fullName>
    </submittedName>
</protein>
<dbReference type="EMBL" id="QXGD01005059">
    <property type="protein sequence ID" value="KAE9167596.1"/>
    <property type="molecule type" value="Genomic_DNA"/>
</dbReference>
<proteinExistence type="predicted"/>
<sequence>LDDPVLEKGAAPVAVSNEQEEPGEWAFCLMRLFQRFAARHDFTVQKPQYAQKRSGHA</sequence>
<gene>
    <name evidence="1" type="ORF">PF002_g30840</name>
</gene>
<dbReference type="AlphaFoldDB" id="A0A6A3VHP3"/>
<feature type="non-terminal residue" evidence="1">
    <location>
        <position position="1"/>
    </location>
</feature>